<dbReference type="STRING" id="687842.ASU31_10515"/>
<sequence length="128" mass="15361">MNYKFLIMYLQFFIIEFRLYITIMGNWKHLDIEPERDLISIGALFELGKVKRMYDIIALSPTRVINILGINHERYTIKLTNPEKFSVSEILRMAFVFNVDPNFIFEVIQNETEKTILEKIEKQRKKLK</sequence>
<dbReference type="AlphaFoldDB" id="A0A0T5VQF1"/>
<evidence type="ECO:0000313" key="2">
    <source>
        <dbReference type="Proteomes" id="UP000051950"/>
    </source>
</evidence>
<organism evidence="1 2">
    <name type="scientific">Pedobacter ginsenosidimutans</name>
    <dbReference type="NCBI Taxonomy" id="687842"/>
    <lineage>
        <taxon>Bacteria</taxon>
        <taxon>Pseudomonadati</taxon>
        <taxon>Bacteroidota</taxon>
        <taxon>Sphingobacteriia</taxon>
        <taxon>Sphingobacteriales</taxon>
        <taxon>Sphingobacteriaceae</taxon>
        <taxon>Pedobacter</taxon>
    </lineage>
</organism>
<dbReference type="Proteomes" id="UP000051950">
    <property type="component" value="Unassembled WGS sequence"/>
</dbReference>
<reference evidence="1 2" key="1">
    <citation type="submission" date="2015-11" db="EMBL/GenBank/DDBJ databases">
        <title>Sequence of Pedobacter ginsenosidimutans.</title>
        <authorList>
            <person name="Carson E."/>
            <person name="Keyser V."/>
            <person name="Newman J."/>
            <person name="Miller J."/>
        </authorList>
    </citation>
    <scope>NUCLEOTIDE SEQUENCE [LARGE SCALE GENOMIC DNA]</scope>
    <source>
        <strain evidence="1 2">KACC 14530</strain>
    </source>
</reference>
<comment type="caution">
    <text evidence="1">The sequence shown here is derived from an EMBL/GenBank/DDBJ whole genome shotgun (WGS) entry which is preliminary data.</text>
</comment>
<accession>A0A0T5VQF1</accession>
<gene>
    <name evidence="1" type="ORF">ASU31_10515</name>
</gene>
<evidence type="ECO:0000313" key="1">
    <source>
        <dbReference type="EMBL" id="KRT15935.1"/>
    </source>
</evidence>
<proteinExistence type="predicted"/>
<name>A0A0T5VQF1_9SPHI</name>
<protein>
    <submittedName>
        <fullName evidence="1">Uncharacterized protein</fullName>
    </submittedName>
</protein>
<keyword evidence="2" id="KW-1185">Reference proteome</keyword>
<dbReference type="EMBL" id="LMZQ01000006">
    <property type="protein sequence ID" value="KRT15935.1"/>
    <property type="molecule type" value="Genomic_DNA"/>
</dbReference>